<evidence type="ECO:0000256" key="8">
    <source>
        <dbReference type="ARBA" id="ARBA00023136"/>
    </source>
</evidence>
<dbReference type="GO" id="GO:0016020">
    <property type="term" value="C:membrane"/>
    <property type="evidence" value="ECO:0007669"/>
    <property type="project" value="UniProtKB-SubCell"/>
</dbReference>
<reference evidence="10" key="1">
    <citation type="submission" date="2022-12" db="EMBL/GenBank/DDBJ databases">
        <authorList>
            <person name="Petersen C."/>
        </authorList>
    </citation>
    <scope>NUCLEOTIDE SEQUENCE</scope>
    <source>
        <strain evidence="10">IBT 17660</strain>
    </source>
</reference>
<comment type="subcellular location">
    <subcellularLocation>
        <location evidence="1">Membrane</location>
    </subcellularLocation>
</comment>
<keyword evidence="6" id="KW-1133">Transmembrane helix</keyword>
<dbReference type="OrthoDB" id="10029326at2759"/>
<dbReference type="AlphaFoldDB" id="A0A9X0BFT0"/>
<evidence type="ECO:0000256" key="5">
    <source>
        <dbReference type="ARBA" id="ARBA00022827"/>
    </source>
</evidence>
<feature type="domain" description="FAD-binding" evidence="9">
    <location>
        <begin position="10"/>
        <end position="190"/>
    </location>
</feature>
<dbReference type="EMBL" id="JAPWDO010000009">
    <property type="protein sequence ID" value="KAJ5456371.1"/>
    <property type="molecule type" value="Genomic_DNA"/>
</dbReference>
<proteinExistence type="inferred from homology"/>
<keyword evidence="11" id="KW-1185">Reference proteome</keyword>
<dbReference type="Pfam" id="PF01494">
    <property type="entry name" value="FAD_binding_3"/>
    <property type="match status" value="1"/>
</dbReference>
<dbReference type="PANTHER" id="PTHR47356">
    <property type="entry name" value="FAD-DEPENDENT MONOOXYGENASE ASQG-RELATED"/>
    <property type="match status" value="1"/>
</dbReference>
<evidence type="ECO:0000259" key="9">
    <source>
        <dbReference type="Pfam" id="PF01494"/>
    </source>
</evidence>
<keyword evidence="7" id="KW-0560">Oxidoreductase</keyword>
<comment type="caution">
    <text evidence="10">The sequence shown here is derived from an EMBL/GenBank/DDBJ whole genome shotgun (WGS) entry which is preliminary data.</text>
</comment>
<name>A0A9X0BFT0_9EURO</name>
<dbReference type="InterPro" id="IPR050562">
    <property type="entry name" value="FAD_mOase_fung"/>
</dbReference>
<keyword evidence="4" id="KW-0812">Transmembrane</keyword>
<evidence type="ECO:0000313" key="11">
    <source>
        <dbReference type="Proteomes" id="UP001147760"/>
    </source>
</evidence>
<evidence type="ECO:0000256" key="4">
    <source>
        <dbReference type="ARBA" id="ARBA00022692"/>
    </source>
</evidence>
<evidence type="ECO:0000256" key="6">
    <source>
        <dbReference type="ARBA" id="ARBA00022989"/>
    </source>
</evidence>
<reference evidence="10" key="2">
    <citation type="journal article" date="2023" name="IMA Fungus">
        <title>Comparative genomic study of the Penicillium genus elucidates a diverse pangenome and 15 lateral gene transfer events.</title>
        <authorList>
            <person name="Petersen C."/>
            <person name="Sorensen T."/>
            <person name="Nielsen M.R."/>
            <person name="Sondergaard T.E."/>
            <person name="Sorensen J.L."/>
            <person name="Fitzpatrick D.A."/>
            <person name="Frisvad J.C."/>
            <person name="Nielsen K.L."/>
        </authorList>
    </citation>
    <scope>NUCLEOTIDE SEQUENCE</scope>
    <source>
        <strain evidence="10">IBT 17660</strain>
    </source>
</reference>
<keyword evidence="8" id="KW-0472">Membrane</keyword>
<dbReference type="Proteomes" id="UP001147760">
    <property type="component" value="Unassembled WGS sequence"/>
</dbReference>
<dbReference type="PANTHER" id="PTHR47356:SF2">
    <property type="entry name" value="FAD-BINDING DOMAIN-CONTAINING PROTEIN-RELATED"/>
    <property type="match status" value="1"/>
</dbReference>
<dbReference type="GO" id="GO:0071949">
    <property type="term" value="F:FAD binding"/>
    <property type="evidence" value="ECO:0007669"/>
    <property type="project" value="InterPro"/>
</dbReference>
<evidence type="ECO:0000313" key="10">
    <source>
        <dbReference type="EMBL" id="KAJ5456371.1"/>
    </source>
</evidence>
<sequence>MAESMETPKFKVIIVGGSIAGLTLAHSLSKANIDHIVLVKRAEIAPQEGAFIGVWPNGAQILDQLGLYHSLENLTAPISRMHLSFPDDYSFRSFLPKTIHERFLPSVSSRARWPTCILTAQTRIQVPHRLTRLTRPAKELPRQVNIITNQRVSEVRLLGDSASVVTEDGSVFRGDLIVGADGVHSRIRSEMWRLADELYPGMITPQERKTLTVEYACVFGISRPIPGLRSGEHINHYGDKFCVITFHGKDGWVFWFIIRKLDRVYTYPGRCFNMGVFFRNIAMFLALSMGPT</sequence>
<evidence type="ECO:0000256" key="7">
    <source>
        <dbReference type="ARBA" id="ARBA00023002"/>
    </source>
</evidence>
<comment type="similarity">
    <text evidence="2">Belongs to the paxM FAD-dependent monooxygenase family.</text>
</comment>
<evidence type="ECO:0000256" key="2">
    <source>
        <dbReference type="ARBA" id="ARBA00007992"/>
    </source>
</evidence>
<dbReference type="InterPro" id="IPR002938">
    <property type="entry name" value="FAD-bd"/>
</dbReference>
<dbReference type="InterPro" id="IPR036188">
    <property type="entry name" value="FAD/NAD-bd_sf"/>
</dbReference>
<organism evidence="10 11">
    <name type="scientific">Penicillium desertorum</name>
    <dbReference type="NCBI Taxonomy" id="1303715"/>
    <lineage>
        <taxon>Eukaryota</taxon>
        <taxon>Fungi</taxon>
        <taxon>Dikarya</taxon>
        <taxon>Ascomycota</taxon>
        <taxon>Pezizomycotina</taxon>
        <taxon>Eurotiomycetes</taxon>
        <taxon>Eurotiomycetidae</taxon>
        <taxon>Eurotiales</taxon>
        <taxon>Aspergillaceae</taxon>
        <taxon>Penicillium</taxon>
    </lineage>
</organism>
<evidence type="ECO:0000256" key="1">
    <source>
        <dbReference type="ARBA" id="ARBA00004370"/>
    </source>
</evidence>
<dbReference type="PRINTS" id="PR00420">
    <property type="entry name" value="RNGMNOXGNASE"/>
</dbReference>
<evidence type="ECO:0000256" key="3">
    <source>
        <dbReference type="ARBA" id="ARBA00022630"/>
    </source>
</evidence>
<dbReference type="SUPFAM" id="SSF51905">
    <property type="entry name" value="FAD/NAD(P)-binding domain"/>
    <property type="match status" value="1"/>
</dbReference>
<keyword evidence="3" id="KW-0285">Flavoprotein</keyword>
<dbReference type="Gene3D" id="3.50.50.60">
    <property type="entry name" value="FAD/NAD(P)-binding domain"/>
    <property type="match status" value="1"/>
</dbReference>
<gene>
    <name evidence="10" type="ORF">N7530_011645</name>
</gene>
<dbReference type="GO" id="GO:0004497">
    <property type="term" value="F:monooxygenase activity"/>
    <property type="evidence" value="ECO:0007669"/>
    <property type="project" value="InterPro"/>
</dbReference>
<keyword evidence="5" id="KW-0274">FAD</keyword>
<protein>
    <recommendedName>
        <fullName evidence="9">FAD-binding domain-containing protein</fullName>
    </recommendedName>
</protein>
<accession>A0A9X0BFT0</accession>